<dbReference type="InterPro" id="IPR000836">
    <property type="entry name" value="PRTase_dom"/>
</dbReference>
<dbReference type="InterPro" id="IPR029057">
    <property type="entry name" value="PRTase-like"/>
</dbReference>
<feature type="domain" description="Phosphoribosyltransferase" evidence="3">
    <location>
        <begin position="19"/>
        <end position="167"/>
    </location>
</feature>
<dbReference type="SUPFAM" id="SSF53271">
    <property type="entry name" value="PRTase-like"/>
    <property type="match status" value="1"/>
</dbReference>
<evidence type="ECO:0000256" key="2">
    <source>
        <dbReference type="ARBA" id="ARBA00022679"/>
    </source>
</evidence>
<organism evidence="4 5">
    <name type="scientific">Candidatus Synechococcus spongiarum 15L</name>
    <dbReference type="NCBI Taxonomy" id="1608419"/>
    <lineage>
        <taxon>Bacteria</taxon>
        <taxon>Bacillati</taxon>
        <taxon>Cyanobacteriota</taxon>
        <taxon>Cyanophyceae</taxon>
        <taxon>Synechococcales</taxon>
        <taxon>Synechococcaceae</taxon>
        <taxon>Synechococcus</taxon>
    </lineage>
</organism>
<comment type="caution">
    <text evidence="4">The sequence shown here is derived from an EMBL/GenBank/DDBJ whole genome shotgun (WGS) entry which is preliminary data.</text>
</comment>
<dbReference type="STRING" id="431041.FLM9_807"/>
<reference evidence="4 5" key="2">
    <citation type="submission" date="2015-05" db="EMBL/GenBank/DDBJ databases">
        <title>Lifestyle Evolution in Cyanobacterial Symbionts of Sponges.</title>
        <authorList>
            <person name="Burgsdorf I."/>
            <person name="Slaby B.M."/>
            <person name="Handley K.M."/>
            <person name="Haber M."/>
            <person name="Blom J."/>
            <person name="Marshall C.W."/>
            <person name="Gilbert J.A."/>
            <person name="Hentschel U."/>
            <person name="Steindler L."/>
        </authorList>
    </citation>
    <scope>NUCLEOTIDE SEQUENCE [LARGE SCALE GENOMIC DNA]</scope>
    <source>
        <strain evidence="4">15L</strain>
    </source>
</reference>
<reference evidence="4 5" key="1">
    <citation type="submission" date="2015-02" db="EMBL/GenBank/DDBJ databases">
        <authorList>
            <person name="Slaby B."/>
            <person name="Hentschel U."/>
        </authorList>
    </citation>
    <scope>NUCLEOTIDE SEQUENCE [LARGE SCALE GENOMIC DNA]</scope>
    <source>
        <strain evidence="4">15L</strain>
    </source>
</reference>
<protein>
    <submittedName>
        <fullName evidence="4">Phosphoribosyltransferase</fullName>
    </submittedName>
</protein>
<dbReference type="Pfam" id="PF00156">
    <property type="entry name" value="Pribosyltran"/>
    <property type="match status" value="1"/>
</dbReference>
<dbReference type="Gene3D" id="3.40.50.2020">
    <property type="match status" value="1"/>
</dbReference>
<dbReference type="Proteomes" id="UP000035037">
    <property type="component" value="Unassembled WGS sequence"/>
</dbReference>
<evidence type="ECO:0000313" key="5">
    <source>
        <dbReference type="Proteomes" id="UP000035037"/>
    </source>
</evidence>
<sequence>MPKAVKPFIDPAAGELVVSWDQYHALIEHLALLVHDRGCPFDQVVALSRGGLRVGDTLSRLFNRPLVVMAASSYGGMNGREQGCVRVGQSLAHTCPCLGTRLLLVDDLADRGHTLRAATTWLRQSINPDSLTTAVLWLKRHSAVRPDIWAMELPASPWILQPFERYEQLTPAALLRQTTGSLM</sequence>
<dbReference type="EMBL" id="JYFQ01000005">
    <property type="protein sequence ID" value="KKZ14676.1"/>
    <property type="molecule type" value="Genomic_DNA"/>
</dbReference>
<accession>A0A0G8AZW2</accession>
<name>A0A0G8AZW2_9SYNE</name>
<evidence type="ECO:0000259" key="3">
    <source>
        <dbReference type="Pfam" id="PF00156"/>
    </source>
</evidence>
<dbReference type="PATRIC" id="fig|1608419.3.peg.1795"/>
<gene>
    <name evidence="4" type="ORF">TQ37_00250</name>
</gene>
<keyword evidence="2 4" id="KW-0808">Transferase</keyword>
<proteinExistence type="predicted"/>
<evidence type="ECO:0000313" key="4">
    <source>
        <dbReference type="EMBL" id="KKZ14676.1"/>
    </source>
</evidence>
<dbReference type="CDD" id="cd06223">
    <property type="entry name" value="PRTases_typeI"/>
    <property type="match status" value="1"/>
</dbReference>
<dbReference type="PANTHER" id="PTHR43363:SF1">
    <property type="entry name" value="HYPOXANTHINE-GUANINE PHOSPHORIBOSYLTRANSFERASE"/>
    <property type="match status" value="1"/>
</dbReference>
<keyword evidence="1 4" id="KW-0328">Glycosyltransferase</keyword>
<evidence type="ECO:0000256" key="1">
    <source>
        <dbReference type="ARBA" id="ARBA00022676"/>
    </source>
</evidence>
<dbReference type="AlphaFoldDB" id="A0A0G8AZW2"/>
<dbReference type="PANTHER" id="PTHR43363">
    <property type="entry name" value="HYPOXANTHINE PHOSPHORIBOSYLTRANSFERASE"/>
    <property type="match status" value="1"/>
</dbReference>
<dbReference type="GO" id="GO:0016757">
    <property type="term" value="F:glycosyltransferase activity"/>
    <property type="evidence" value="ECO:0007669"/>
    <property type="project" value="UniProtKB-KW"/>
</dbReference>